<dbReference type="PATRIC" id="fig|1434107.4.peg.470"/>
<dbReference type="HOGENOM" id="CLU_2504921_0_0_2"/>
<evidence type="ECO:0000313" key="1">
    <source>
        <dbReference type="EMBL" id="AKB80934.1"/>
    </source>
</evidence>
<organism evidence="1 2">
    <name type="scientific">Methanosarcina barkeri 3</name>
    <dbReference type="NCBI Taxonomy" id="1434107"/>
    <lineage>
        <taxon>Archaea</taxon>
        <taxon>Methanobacteriati</taxon>
        <taxon>Methanobacteriota</taxon>
        <taxon>Stenosarchaea group</taxon>
        <taxon>Methanomicrobia</taxon>
        <taxon>Methanosarcinales</taxon>
        <taxon>Methanosarcinaceae</taxon>
        <taxon>Methanosarcina</taxon>
    </lineage>
</organism>
<name>A0A0E3SF80_METBA</name>
<dbReference type="Proteomes" id="UP000033066">
    <property type="component" value="Chromosome"/>
</dbReference>
<protein>
    <submittedName>
        <fullName evidence="1">Uncharacterized protein</fullName>
    </submittedName>
</protein>
<dbReference type="AlphaFoldDB" id="A0A0E3SF80"/>
<accession>A0A0E3SF80</accession>
<evidence type="ECO:0000313" key="2">
    <source>
        <dbReference type="Proteomes" id="UP000033066"/>
    </source>
</evidence>
<sequence>MAKSIEIGLVLEEGGAERFFEYDKNSEVSDELIAMLLKARKYMSKTDEKFLAIASRAVPFHIFRRSFTSSEEYANGLLKKIVKKL</sequence>
<dbReference type="KEGG" id="mbak:MSBR3_0356"/>
<reference evidence="1" key="1">
    <citation type="submission" date="2014-07" db="EMBL/GenBank/DDBJ databases">
        <title>Methanogenic archaea and the global carbon cycle.</title>
        <authorList>
            <person name="Henriksen J.R."/>
            <person name="Luke J."/>
            <person name="Reinhart S."/>
            <person name="Benedict M.N."/>
            <person name="Youngblut N.D."/>
            <person name="Metcalf M.E."/>
            <person name="Whitaker R.J."/>
            <person name="Metcalf W.W."/>
        </authorList>
    </citation>
    <scope>NUCLEOTIDE SEQUENCE [LARGE SCALE GENOMIC DNA]</scope>
    <source>
        <strain evidence="1">3</strain>
    </source>
</reference>
<gene>
    <name evidence="1" type="ORF">MSBR3_0356</name>
</gene>
<dbReference type="RefSeq" id="WP_048106098.1">
    <property type="nucleotide sequence ID" value="NZ_CP009517.1"/>
</dbReference>
<keyword evidence="2" id="KW-1185">Reference proteome</keyword>
<dbReference type="GeneID" id="24787814"/>
<dbReference type="EMBL" id="CP009517">
    <property type="protein sequence ID" value="AKB80934.1"/>
    <property type="molecule type" value="Genomic_DNA"/>
</dbReference>
<proteinExistence type="predicted"/>